<evidence type="ECO:0000256" key="10">
    <source>
        <dbReference type="SAM" id="MobiDB-lite"/>
    </source>
</evidence>
<dbReference type="GO" id="GO:1990904">
    <property type="term" value="C:ribonucleoprotein complex"/>
    <property type="evidence" value="ECO:0007669"/>
    <property type="project" value="UniProtKB-KW"/>
</dbReference>
<dbReference type="Pfam" id="PF08358">
    <property type="entry name" value="Flexi_CP_N"/>
    <property type="match status" value="1"/>
</dbReference>
<keyword evidence="5" id="KW-1139">Helical capsid protein</keyword>
<dbReference type="EMBL" id="MW246811">
    <property type="protein sequence ID" value="QQX32720.1"/>
    <property type="molecule type" value="Genomic_RNA"/>
</dbReference>
<comment type="subcellular location">
    <subcellularLocation>
        <location evidence="2">Virion</location>
    </subcellularLocation>
</comment>
<evidence type="ECO:0000259" key="11">
    <source>
        <dbReference type="PROSITE" id="PS00418"/>
    </source>
</evidence>
<accession>A0A7U0MGF6</accession>
<evidence type="ECO:0000256" key="3">
    <source>
        <dbReference type="ARBA" id="ARBA00007202"/>
    </source>
</evidence>
<evidence type="ECO:0000256" key="1">
    <source>
        <dbReference type="ARBA" id="ARBA00004032"/>
    </source>
</evidence>
<feature type="domain" description="Potexviruses and carlaviruses coat protein" evidence="11">
    <location>
        <begin position="241"/>
        <end position="256"/>
    </location>
</feature>
<protein>
    <recommendedName>
        <fullName evidence="4">Capsid protein</fullName>
    </recommendedName>
    <alternativeName>
        <fullName evidence="9">Coat protein</fullName>
    </alternativeName>
</protein>
<dbReference type="PROSITE" id="PS00418">
    <property type="entry name" value="POTEX_CARLAVIRUS_COAT"/>
    <property type="match status" value="1"/>
</dbReference>
<feature type="region of interest" description="Disordered" evidence="10">
    <location>
        <begin position="1"/>
        <end position="50"/>
    </location>
</feature>
<dbReference type="InterPro" id="IPR013569">
    <property type="entry name" value="Carlavirus_coat_N"/>
</dbReference>
<evidence type="ECO:0000256" key="4">
    <source>
        <dbReference type="ARBA" id="ARBA00018091"/>
    </source>
</evidence>
<keyword evidence="8" id="KW-0687">Ribonucleoprotein</keyword>
<dbReference type="InterPro" id="IPR000052">
    <property type="entry name" value="Pltvir_coat"/>
</dbReference>
<sequence>MGDQITDSKGKTPVPTPNIDNQSKKKGQDSSSSGNNETGGGNGDQKRHTGVNDVNFSELQNIAEESQKLMDRFSKLKDVNMKNLSAGGVKNGGFETGRPSPKILDALKGDTSNAFTRPSLDALQMLNIKPESNRMATAEEIAAISAKLEGMGLPPEHTAPLFWAIARYCADTSSSPYSDPKGSFEFPGGAMTRDAVFAIIRDHTTLRQFCRSFAPITWNQMLFNKSPPEGWQRLGYDETTKYAAFDVFDFVTNKAAIQPLEGLLRVPTKEEQIAHETQKRLSLDANRRNARFANNSSLVTGGMFGKDVQTKFDGSNNSD</sequence>
<keyword evidence="7" id="KW-0946">Virion</keyword>
<name>A0A7U0MGF6_9VIRU</name>
<evidence type="ECO:0000256" key="5">
    <source>
        <dbReference type="ARBA" id="ARBA00022497"/>
    </source>
</evidence>
<keyword evidence="6" id="KW-0167">Capsid protein</keyword>
<evidence type="ECO:0000256" key="6">
    <source>
        <dbReference type="ARBA" id="ARBA00022561"/>
    </source>
</evidence>
<dbReference type="Pfam" id="PF00286">
    <property type="entry name" value="Flexi_CP"/>
    <property type="match status" value="1"/>
</dbReference>
<evidence type="ECO:0000256" key="7">
    <source>
        <dbReference type="ARBA" id="ARBA00022844"/>
    </source>
</evidence>
<reference evidence="12" key="1">
    <citation type="journal article" date="2020" name="Front. Microbiol.">
        <title>A Mixed Infection of Helenium Virus S With Two Distinct Isolates of Butterbur Mosaic Virus, One of Which Has a Major Deletion in an Essential Gene.</title>
        <authorList>
            <person name="Hammond J."/>
            <person name="Reinsel M."/>
            <person name="Grinstead S."/>
            <person name="Lockhart B."/>
            <person name="Jordan R."/>
            <person name="Mollov D."/>
        </authorList>
    </citation>
    <scope>NUCLEOTIDE SEQUENCE</scope>
    <source>
        <strain evidence="12">ButMV-B</strain>
    </source>
</reference>
<dbReference type="GO" id="GO:0005198">
    <property type="term" value="F:structural molecule activity"/>
    <property type="evidence" value="ECO:0007669"/>
    <property type="project" value="InterPro"/>
</dbReference>
<proteinExistence type="inferred from homology"/>
<comment type="similarity">
    <text evidence="3">Belongs to the potexviruses coat protein family.</text>
</comment>
<dbReference type="GO" id="GO:0019029">
    <property type="term" value="C:helical viral capsid"/>
    <property type="evidence" value="ECO:0007669"/>
    <property type="project" value="UniProtKB-KW"/>
</dbReference>
<evidence type="ECO:0000256" key="2">
    <source>
        <dbReference type="ARBA" id="ARBA00004328"/>
    </source>
</evidence>
<feature type="compositionally biased region" description="Basic and acidic residues" evidence="10">
    <location>
        <begin position="1"/>
        <end position="10"/>
    </location>
</feature>
<evidence type="ECO:0000256" key="9">
    <source>
        <dbReference type="ARBA" id="ARBA00031336"/>
    </source>
</evidence>
<evidence type="ECO:0000313" key="12">
    <source>
        <dbReference type="EMBL" id="QQX32720.1"/>
    </source>
</evidence>
<organism evidence="12">
    <name type="scientific">Butterbur mosaic virus</name>
    <dbReference type="NCBI Taxonomy" id="666859"/>
    <lineage>
        <taxon>Viruses</taxon>
        <taxon>Riboviria</taxon>
        <taxon>Orthornavirae</taxon>
        <taxon>Kitrinoviricota</taxon>
        <taxon>Alsuviricetes</taxon>
        <taxon>Tymovirales</taxon>
        <taxon>Betaflexiviridae</taxon>
        <taxon>Quinvirinae</taxon>
        <taxon>Carlavirus</taxon>
        <taxon>Carlavirus petasitis</taxon>
    </lineage>
</organism>
<dbReference type="PRINTS" id="PR00232">
    <property type="entry name" value="POTXCARLCOAT"/>
</dbReference>
<evidence type="ECO:0000256" key="8">
    <source>
        <dbReference type="ARBA" id="ARBA00023274"/>
    </source>
</evidence>
<comment type="function">
    <text evidence="1">Required for genome encapsidation. Forms ribonucleoprotein complexes along with TGB1 helicase and viral RNA.</text>
</comment>